<reference evidence="1 2" key="1">
    <citation type="submission" date="2018-09" db="EMBL/GenBank/DDBJ databases">
        <title>Cohnella cavernae sp. nov., isolated from a karst cave.</title>
        <authorList>
            <person name="Zhu H."/>
        </authorList>
    </citation>
    <scope>NUCLEOTIDE SEQUENCE [LARGE SCALE GENOMIC DNA]</scope>
    <source>
        <strain evidence="1 2">K2E09-144</strain>
    </source>
</reference>
<comment type="caution">
    <text evidence="1">The sequence shown here is derived from an EMBL/GenBank/DDBJ whole genome shotgun (WGS) entry which is preliminary data.</text>
</comment>
<evidence type="ECO:0000313" key="2">
    <source>
        <dbReference type="Proteomes" id="UP000266340"/>
    </source>
</evidence>
<protein>
    <submittedName>
        <fullName evidence="1">PilZ domain-containing protein</fullName>
    </submittedName>
</protein>
<gene>
    <name evidence="1" type="ORF">D3H35_18325</name>
</gene>
<keyword evidence="2" id="KW-1185">Reference proteome</keyword>
<dbReference type="OrthoDB" id="2566152at2"/>
<dbReference type="EMBL" id="QXJM01000039">
    <property type="protein sequence ID" value="RIE02638.1"/>
    <property type="molecule type" value="Genomic_DNA"/>
</dbReference>
<organism evidence="1 2">
    <name type="scientific">Cohnella faecalis</name>
    <dbReference type="NCBI Taxonomy" id="2315694"/>
    <lineage>
        <taxon>Bacteria</taxon>
        <taxon>Bacillati</taxon>
        <taxon>Bacillota</taxon>
        <taxon>Bacilli</taxon>
        <taxon>Bacillales</taxon>
        <taxon>Paenibacillaceae</taxon>
        <taxon>Cohnella</taxon>
    </lineage>
</organism>
<accession>A0A398CPJ8</accession>
<evidence type="ECO:0000313" key="1">
    <source>
        <dbReference type="EMBL" id="RIE02638.1"/>
    </source>
</evidence>
<name>A0A398CPJ8_9BACL</name>
<proteinExistence type="predicted"/>
<dbReference type="AlphaFoldDB" id="A0A398CPJ8"/>
<dbReference type="RefSeq" id="WP_119150675.1">
    <property type="nucleotide sequence ID" value="NZ_JBHSOV010000059.1"/>
</dbReference>
<sequence length="230" mass="25737">MVRIGQGMSEEKVLLPLAALLHCRTVVEKQNFVSTGLMTHVEGELFEVELAEFDLFNLGETVKLTVYSPVGIQTIQSIVFAKYDGAIALIQPPAIRKRFEEKREHPRVEISGSLSISHIRESGVERVLEQPLIVPLRNISISGIGFEAPETHDISKGAVMKGIVDAGLVFACGLELKRRDRVEDIYIFGAIMTLEEPDMLRSLRAFVLKRQVENHVESRKRAGKQRSFNG</sequence>
<dbReference type="Proteomes" id="UP000266340">
    <property type="component" value="Unassembled WGS sequence"/>
</dbReference>